<dbReference type="Pfam" id="PF00571">
    <property type="entry name" value="CBS"/>
    <property type="match status" value="1"/>
</dbReference>
<keyword evidence="1" id="KW-0129">CBS domain</keyword>
<evidence type="ECO:0000313" key="4">
    <source>
        <dbReference type="Proteomes" id="UP000648257"/>
    </source>
</evidence>
<evidence type="ECO:0000259" key="2">
    <source>
        <dbReference type="PROSITE" id="PS51371"/>
    </source>
</evidence>
<gene>
    <name evidence="3" type="ORF">H8K52_19495</name>
</gene>
<dbReference type="InterPro" id="IPR046342">
    <property type="entry name" value="CBS_dom_sf"/>
</dbReference>
<dbReference type="SUPFAM" id="SSF54631">
    <property type="entry name" value="CBS-domain pair"/>
    <property type="match status" value="1"/>
</dbReference>
<sequence>MDNARSLSASHVQVAGHLMTSALTTATEDTSILELVKLLSDEGLHQIPTLNNNQQLTGLVTQSDLIAALYRMQIDKVLQP</sequence>
<dbReference type="PROSITE" id="PS51371">
    <property type="entry name" value="CBS"/>
    <property type="match status" value="1"/>
</dbReference>
<accession>A0ABR6XAE6</accession>
<dbReference type="SMART" id="SM00116">
    <property type="entry name" value="CBS"/>
    <property type="match status" value="1"/>
</dbReference>
<dbReference type="Proteomes" id="UP000648257">
    <property type="component" value="Unassembled WGS sequence"/>
</dbReference>
<feature type="domain" description="CBS" evidence="2">
    <location>
        <begin position="19"/>
        <end position="76"/>
    </location>
</feature>
<dbReference type="EMBL" id="JACOFW010000037">
    <property type="protein sequence ID" value="MBC3809530.1"/>
    <property type="molecule type" value="Genomic_DNA"/>
</dbReference>
<dbReference type="Gene3D" id="3.10.580.10">
    <property type="entry name" value="CBS-domain"/>
    <property type="match status" value="1"/>
</dbReference>
<proteinExistence type="predicted"/>
<dbReference type="InterPro" id="IPR000644">
    <property type="entry name" value="CBS_dom"/>
</dbReference>
<organism evidence="3 4">
    <name type="scientific">Undibacterium seohonense</name>
    <dbReference type="NCBI Taxonomy" id="1344950"/>
    <lineage>
        <taxon>Bacteria</taxon>
        <taxon>Pseudomonadati</taxon>
        <taxon>Pseudomonadota</taxon>
        <taxon>Betaproteobacteria</taxon>
        <taxon>Burkholderiales</taxon>
        <taxon>Oxalobacteraceae</taxon>
        <taxon>Undibacterium</taxon>
    </lineage>
</organism>
<evidence type="ECO:0000256" key="1">
    <source>
        <dbReference type="PROSITE-ProRule" id="PRU00703"/>
    </source>
</evidence>
<name>A0ABR6XAE6_9BURK</name>
<reference evidence="3 4" key="1">
    <citation type="submission" date="2020-08" db="EMBL/GenBank/DDBJ databases">
        <title>Novel species isolated from subtropical streams in China.</title>
        <authorList>
            <person name="Lu H."/>
        </authorList>
    </citation>
    <scope>NUCLEOTIDE SEQUENCE [LARGE SCALE GENOMIC DNA]</scope>
    <source>
        <strain evidence="3 4">KACC 16656</strain>
    </source>
</reference>
<comment type="caution">
    <text evidence="3">The sequence shown here is derived from an EMBL/GenBank/DDBJ whole genome shotgun (WGS) entry which is preliminary data.</text>
</comment>
<protein>
    <submittedName>
        <fullName evidence="3">CBS domain-containing protein</fullName>
    </submittedName>
</protein>
<dbReference type="RefSeq" id="WP_186924586.1">
    <property type="nucleotide sequence ID" value="NZ_JACOFW010000037.1"/>
</dbReference>
<evidence type="ECO:0000313" key="3">
    <source>
        <dbReference type="EMBL" id="MBC3809530.1"/>
    </source>
</evidence>
<keyword evidence="4" id="KW-1185">Reference proteome</keyword>